<dbReference type="EMBL" id="AVOT02008036">
    <property type="protein sequence ID" value="MBW0485160.1"/>
    <property type="molecule type" value="Genomic_DNA"/>
</dbReference>
<accession>A0A9Q3CLM5</accession>
<dbReference type="Proteomes" id="UP000765509">
    <property type="component" value="Unassembled WGS sequence"/>
</dbReference>
<sequence length="147" mass="16126">MGFTAMEVNQSLYIFCSRETAIAIWIHVDDGVIASNSPAVVSDFKHWLHAEVNINWNAALSQIVGLECVFGKSEAAIVQKQLTNSILDTYPQHIVKNDSPLLVLPMAKSTVKDEILDTTPFCLVVGSLVYLISGSWPDLAFAVNYLA</sequence>
<dbReference type="AlphaFoldDB" id="A0A9Q3CLM5"/>
<evidence type="ECO:0000313" key="2">
    <source>
        <dbReference type="Proteomes" id="UP000765509"/>
    </source>
</evidence>
<organism evidence="1 2">
    <name type="scientific">Austropuccinia psidii MF-1</name>
    <dbReference type="NCBI Taxonomy" id="1389203"/>
    <lineage>
        <taxon>Eukaryota</taxon>
        <taxon>Fungi</taxon>
        <taxon>Dikarya</taxon>
        <taxon>Basidiomycota</taxon>
        <taxon>Pucciniomycotina</taxon>
        <taxon>Pucciniomycetes</taxon>
        <taxon>Pucciniales</taxon>
        <taxon>Sphaerophragmiaceae</taxon>
        <taxon>Austropuccinia</taxon>
    </lineage>
</organism>
<keyword evidence="2" id="KW-1185">Reference proteome</keyword>
<evidence type="ECO:0008006" key="3">
    <source>
        <dbReference type="Google" id="ProtNLM"/>
    </source>
</evidence>
<gene>
    <name evidence="1" type="ORF">O181_024875</name>
</gene>
<evidence type="ECO:0000313" key="1">
    <source>
        <dbReference type="EMBL" id="MBW0485160.1"/>
    </source>
</evidence>
<protein>
    <recommendedName>
        <fullName evidence="3">Reverse transcriptase Ty1/copia-type domain-containing protein</fullName>
    </recommendedName>
</protein>
<dbReference type="OrthoDB" id="8064356at2759"/>
<name>A0A9Q3CLM5_9BASI</name>
<reference evidence="1" key="1">
    <citation type="submission" date="2021-03" db="EMBL/GenBank/DDBJ databases">
        <title>Draft genome sequence of rust myrtle Austropuccinia psidii MF-1, a brazilian biotype.</title>
        <authorList>
            <person name="Quecine M.C."/>
            <person name="Pachon D.M.R."/>
            <person name="Bonatelli M.L."/>
            <person name="Correr F.H."/>
            <person name="Franceschini L.M."/>
            <person name="Leite T.F."/>
            <person name="Margarido G.R.A."/>
            <person name="Almeida C.A."/>
            <person name="Ferrarezi J.A."/>
            <person name="Labate C.A."/>
        </authorList>
    </citation>
    <scope>NUCLEOTIDE SEQUENCE</scope>
    <source>
        <strain evidence="1">MF-1</strain>
    </source>
</reference>
<comment type="caution">
    <text evidence="1">The sequence shown here is derived from an EMBL/GenBank/DDBJ whole genome shotgun (WGS) entry which is preliminary data.</text>
</comment>
<proteinExistence type="predicted"/>